<protein>
    <submittedName>
        <fullName evidence="2">Uncharacterized protein</fullName>
    </submittedName>
</protein>
<comment type="caution">
    <text evidence="2">The sequence shown here is derived from an EMBL/GenBank/DDBJ whole genome shotgun (WGS) entry which is preliminary data.</text>
</comment>
<evidence type="ECO:0000313" key="2">
    <source>
        <dbReference type="EMBL" id="GHP02660.1"/>
    </source>
</evidence>
<feature type="compositionally biased region" description="Basic and acidic residues" evidence="1">
    <location>
        <begin position="211"/>
        <end position="227"/>
    </location>
</feature>
<feature type="compositionally biased region" description="Low complexity" evidence="1">
    <location>
        <begin position="102"/>
        <end position="120"/>
    </location>
</feature>
<dbReference type="Proteomes" id="UP000660262">
    <property type="component" value="Unassembled WGS sequence"/>
</dbReference>
<proteinExistence type="predicted"/>
<organism evidence="2 3">
    <name type="scientific">Pycnococcus provasolii</name>
    <dbReference type="NCBI Taxonomy" id="41880"/>
    <lineage>
        <taxon>Eukaryota</taxon>
        <taxon>Viridiplantae</taxon>
        <taxon>Chlorophyta</taxon>
        <taxon>Pseudoscourfieldiophyceae</taxon>
        <taxon>Pseudoscourfieldiales</taxon>
        <taxon>Pycnococcaceae</taxon>
        <taxon>Pycnococcus</taxon>
    </lineage>
</organism>
<feature type="region of interest" description="Disordered" evidence="1">
    <location>
        <begin position="32"/>
        <end position="61"/>
    </location>
</feature>
<keyword evidence="3" id="KW-1185">Reference proteome</keyword>
<evidence type="ECO:0000313" key="3">
    <source>
        <dbReference type="Proteomes" id="UP000660262"/>
    </source>
</evidence>
<dbReference type="AlphaFoldDB" id="A0A830H9M3"/>
<dbReference type="EMBL" id="BNJQ01000003">
    <property type="protein sequence ID" value="GHP02660.1"/>
    <property type="molecule type" value="Genomic_DNA"/>
</dbReference>
<reference evidence="2" key="1">
    <citation type="submission" date="2020-10" db="EMBL/GenBank/DDBJ databases">
        <title>Unveiling of a novel bifunctional photoreceptor, Dualchrome1, isolated from a cosmopolitan green alga.</title>
        <authorList>
            <person name="Suzuki S."/>
            <person name="Kawachi M."/>
        </authorList>
    </citation>
    <scope>NUCLEOTIDE SEQUENCE</scope>
    <source>
        <strain evidence="2">NIES 2893</strain>
    </source>
</reference>
<feature type="region of interest" description="Disordered" evidence="1">
    <location>
        <begin position="93"/>
        <end position="123"/>
    </location>
</feature>
<sequence>MSCLPCVSSVFTHEPIVHVICKALVKNSFSQHASSCSRDSGGGDGGDDKHLSLTSNTATGHEDHENTIMNLALINKAFANTMRTYRSLTDRLRKNKPKDNNAAKTTNKLQTTTATQTQGKHSQKLKEDVIAMMERAHTNLVKNKTLQQPGHAVQLAAAFFDAVQKSAKFEKADEATLRLAATAAISVAVKATHAETGCHDDNNDDNDEERQDERQVETEQREISSAERRRWQHAQLLGCVSDVRRYDVSKMELAVLDVIGWQTRALTPSVLARSVVLPELLSSVRRHLTSTNSCCAGELTDALLIRTVADVEDSYGRADRMSELANVAAAEAVCALTGRRVAVDAAADALFAAHEGCPRRARALRDHFVVPTLRTITSCSYATCSGECTCAQKCIECVIPWTCPACDHVAYLSRTTS</sequence>
<feature type="region of interest" description="Disordered" evidence="1">
    <location>
        <begin position="195"/>
        <end position="227"/>
    </location>
</feature>
<accession>A0A830H9M3</accession>
<name>A0A830H9M3_9CHLO</name>
<gene>
    <name evidence="2" type="ORF">PPROV_000141600</name>
</gene>
<evidence type="ECO:0000256" key="1">
    <source>
        <dbReference type="SAM" id="MobiDB-lite"/>
    </source>
</evidence>